<name>A0AAJ2NQ66_ALKPS</name>
<dbReference type="Proteomes" id="UP001285636">
    <property type="component" value="Unassembled WGS sequence"/>
</dbReference>
<feature type="transmembrane region" description="Helical" evidence="1">
    <location>
        <begin position="125"/>
        <end position="142"/>
    </location>
</feature>
<dbReference type="InterPro" id="IPR006976">
    <property type="entry name" value="VanZ-like"/>
</dbReference>
<protein>
    <submittedName>
        <fullName evidence="3">VanZ family protein</fullName>
    </submittedName>
</protein>
<dbReference type="PIRSF" id="PIRSF019083">
    <property type="entry name" value="UCP019083_VanZ"/>
    <property type="match status" value="1"/>
</dbReference>
<dbReference type="EMBL" id="JAWJAY010000003">
    <property type="protein sequence ID" value="MDV2886388.1"/>
    <property type="molecule type" value="Genomic_DNA"/>
</dbReference>
<feature type="transmembrane region" description="Helical" evidence="1">
    <location>
        <begin position="35"/>
        <end position="54"/>
    </location>
</feature>
<evidence type="ECO:0000313" key="3">
    <source>
        <dbReference type="EMBL" id="MDV2886388.1"/>
    </source>
</evidence>
<proteinExistence type="predicted"/>
<keyword evidence="1" id="KW-0472">Membrane</keyword>
<accession>A0AAJ2NQ66</accession>
<dbReference type="NCBIfam" id="NF037970">
    <property type="entry name" value="vanZ_1"/>
    <property type="match status" value="1"/>
</dbReference>
<dbReference type="InterPro" id="IPR016747">
    <property type="entry name" value="Phosphotransbutyrylase"/>
</dbReference>
<reference evidence="3" key="1">
    <citation type="submission" date="2023-10" db="EMBL/GenBank/DDBJ databases">
        <title>Screening of Alkalihalophilus pseudofirmusBZ-TG-HK211 and Its Alleviation of Salt Stress on Rapeseed Growth.</title>
        <authorList>
            <person name="Zhao B."/>
            <person name="Guo T."/>
        </authorList>
    </citation>
    <scope>NUCLEOTIDE SEQUENCE</scope>
    <source>
        <strain evidence="3">BZ-TG-HK211</strain>
    </source>
</reference>
<feature type="transmembrane region" description="Helical" evidence="1">
    <location>
        <begin position="66"/>
        <end position="83"/>
    </location>
</feature>
<keyword evidence="1" id="KW-0812">Transmembrane</keyword>
<gene>
    <name evidence="3" type="ORF">RYX45_14455</name>
</gene>
<dbReference type="AlphaFoldDB" id="A0AAJ2NQ66"/>
<sequence>MSMKQVISWLSVLLWMSLIYYLSHQPAAESTELSTGVMQVLIASFEAIFLFINLETEWFHFLIRKGAHFTAYFILGILLINALRKSKAVDTSAMIALLLSVLYAISDEVHQLFIPGRSGEVRDVLIDSAGAAVGISLYYLLAKIKAK</sequence>
<dbReference type="Pfam" id="PF04892">
    <property type="entry name" value="VanZ"/>
    <property type="match status" value="1"/>
</dbReference>
<keyword evidence="1" id="KW-1133">Transmembrane helix</keyword>
<feature type="domain" description="VanZ-like" evidence="2">
    <location>
        <begin position="9"/>
        <end position="141"/>
    </location>
</feature>
<feature type="transmembrane region" description="Helical" evidence="1">
    <location>
        <begin position="6"/>
        <end position="23"/>
    </location>
</feature>
<evidence type="ECO:0000313" key="4">
    <source>
        <dbReference type="Proteomes" id="UP001285636"/>
    </source>
</evidence>
<organism evidence="3 4">
    <name type="scientific">Alkalihalophilus pseudofirmus</name>
    <name type="common">Bacillus pseudofirmus</name>
    <dbReference type="NCBI Taxonomy" id="79885"/>
    <lineage>
        <taxon>Bacteria</taxon>
        <taxon>Bacillati</taxon>
        <taxon>Bacillota</taxon>
        <taxon>Bacilli</taxon>
        <taxon>Bacillales</taxon>
        <taxon>Bacillaceae</taxon>
        <taxon>Alkalihalophilus</taxon>
    </lineage>
</organism>
<evidence type="ECO:0000256" key="1">
    <source>
        <dbReference type="SAM" id="Phobius"/>
    </source>
</evidence>
<comment type="caution">
    <text evidence="3">The sequence shown here is derived from an EMBL/GenBank/DDBJ whole genome shotgun (WGS) entry which is preliminary data.</text>
</comment>
<dbReference type="RefSeq" id="WP_323467171.1">
    <property type="nucleotide sequence ID" value="NZ_CP144224.1"/>
</dbReference>
<evidence type="ECO:0000259" key="2">
    <source>
        <dbReference type="Pfam" id="PF04892"/>
    </source>
</evidence>